<evidence type="ECO:0000313" key="3">
    <source>
        <dbReference type="EMBL" id="MBA4493962.1"/>
    </source>
</evidence>
<dbReference type="CDD" id="cd02549">
    <property type="entry name" value="Peptidase_C39A"/>
    <property type="match status" value="1"/>
</dbReference>
<protein>
    <submittedName>
        <fullName evidence="3">Peptidase C39 family protein</fullName>
    </submittedName>
</protein>
<feature type="domain" description="Peptidase C39-like" evidence="2">
    <location>
        <begin position="213"/>
        <end position="350"/>
    </location>
</feature>
<accession>A0A7W1WQ14</accession>
<comment type="caution">
    <text evidence="3">The sequence shown here is derived from an EMBL/GenBank/DDBJ whole genome shotgun (WGS) entry which is preliminary data.</text>
</comment>
<dbReference type="EMBL" id="JACEIQ010000004">
    <property type="protein sequence ID" value="MBA4493962.1"/>
    <property type="molecule type" value="Genomic_DNA"/>
</dbReference>
<gene>
    <name evidence="3" type="ORF">H1191_06550</name>
</gene>
<feature type="signal peptide" evidence="1">
    <location>
        <begin position="1"/>
        <end position="25"/>
    </location>
</feature>
<dbReference type="InterPro" id="IPR039564">
    <property type="entry name" value="Peptidase_C39-like"/>
</dbReference>
<proteinExistence type="predicted"/>
<evidence type="ECO:0000259" key="2">
    <source>
        <dbReference type="Pfam" id="PF13529"/>
    </source>
</evidence>
<dbReference type="InterPro" id="IPR039563">
    <property type="entry name" value="Peptidase_C39_single_dom"/>
</dbReference>
<name>A0A7W1WQ14_9BACL</name>
<reference evidence="3 4" key="1">
    <citation type="submission" date="2020-07" db="EMBL/GenBank/DDBJ databases">
        <authorList>
            <person name="Feng H."/>
        </authorList>
    </citation>
    <scope>NUCLEOTIDE SEQUENCE [LARGE SCALE GENOMIC DNA]</scope>
    <source>
        <strain evidence="4">s-10</strain>
    </source>
</reference>
<dbReference type="Proteomes" id="UP000535491">
    <property type="component" value="Unassembled WGS sequence"/>
</dbReference>
<feature type="chain" id="PRO_5030701660" evidence="1">
    <location>
        <begin position="26"/>
        <end position="395"/>
    </location>
</feature>
<sequence>MRLRFFCATLALIFSFSIFVSPTEAESGTIAKKDSGKAYLETSNFSRGTFAGTLFDGSALRLNPGALRSGTDSTGRYNQGNYYYGRWTSPVTNQSFLEAIASWQANTPAGTWLEVELRGLVDGAWSKWYSMGVWHEHDEPFRRHSVRGQGDKIGNVAVDTLVMKKQATAVQARITLFTTNPAQTPVLSAYGITFASGFDRAGTVPSTGLTSALDVPMRSQMVYPDGGEVWCSPTSTSMVMAYWSRVMGRSDWDQTVPTVVKGVWDYVYDGGGNWPFNTAYAASMGLEGKVVRLSSLAEVERWTAAGVPVIVSIAYKSGELPGSPIPSSNGHLLVIRGFDEQGNVLTNDPAGADDSQVRITYGREDFEEAFLNHSNGTAYLIYPKGWPTPPSNGHW</sequence>
<dbReference type="RefSeq" id="WP_181751195.1">
    <property type="nucleotide sequence ID" value="NZ_JACEIQ010000004.1"/>
</dbReference>
<dbReference type="AlphaFoldDB" id="A0A7W1WQ14"/>
<dbReference type="Gene3D" id="3.90.70.10">
    <property type="entry name" value="Cysteine proteinases"/>
    <property type="match status" value="1"/>
</dbReference>
<keyword evidence="4" id="KW-1185">Reference proteome</keyword>
<dbReference type="Pfam" id="PF13529">
    <property type="entry name" value="Peptidase_C39_2"/>
    <property type="match status" value="1"/>
</dbReference>
<organism evidence="3 4">
    <name type="scientific">Paenactinomyces guangxiensis</name>
    <dbReference type="NCBI Taxonomy" id="1490290"/>
    <lineage>
        <taxon>Bacteria</taxon>
        <taxon>Bacillati</taxon>
        <taxon>Bacillota</taxon>
        <taxon>Bacilli</taxon>
        <taxon>Bacillales</taxon>
        <taxon>Thermoactinomycetaceae</taxon>
        <taxon>Paenactinomyces</taxon>
    </lineage>
</organism>
<evidence type="ECO:0000313" key="4">
    <source>
        <dbReference type="Proteomes" id="UP000535491"/>
    </source>
</evidence>
<evidence type="ECO:0000256" key="1">
    <source>
        <dbReference type="SAM" id="SignalP"/>
    </source>
</evidence>
<keyword evidence="1" id="KW-0732">Signal</keyword>